<dbReference type="EMBL" id="CAQQ02174093">
    <property type="status" value="NOT_ANNOTATED_CDS"/>
    <property type="molecule type" value="Genomic_DNA"/>
</dbReference>
<evidence type="ECO:0000313" key="3">
    <source>
        <dbReference type="Proteomes" id="UP000015102"/>
    </source>
</evidence>
<feature type="region of interest" description="Disordered" evidence="1">
    <location>
        <begin position="1"/>
        <end position="68"/>
    </location>
</feature>
<evidence type="ECO:0000313" key="2">
    <source>
        <dbReference type="EnsemblMetazoa" id="MESCA004164-PA"/>
    </source>
</evidence>
<dbReference type="HOGENOM" id="CLU_1922337_0_0_1"/>
<dbReference type="EMBL" id="CAQQ02174094">
    <property type="status" value="NOT_ANNOTATED_CDS"/>
    <property type="molecule type" value="Genomic_DNA"/>
</dbReference>
<evidence type="ECO:0000256" key="1">
    <source>
        <dbReference type="SAM" id="MobiDB-lite"/>
    </source>
</evidence>
<dbReference type="AlphaFoldDB" id="T1GKY1"/>
<keyword evidence="3" id="KW-1185">Reference proteome</keyword>
<protein>
    <submittedName>
        <fullName evidence="2">Uncharacterized protein</fullName>
    </submittedName>
</protein>
<reference evidence="3" key="1">
    <citation type="submission" date="2013-02" db="EMBL/GenBank/DDBJ databases">
        <authorList>
            <person name="Hughes D."/>
        </authorList>
    </citation>
    <scope>NUCLEOTIDE SEQUENCE</scope>
    <source>
        <strain>Durham</strain>
        <strain evidence="3">NC isolate 2 -- Noor lab</strain>
    </source>
</reference>
<dbReference type="EnsemblMetazoa" id="MESCA004164-RA">
    <property type="protein sequence ID" value="MESCA004164-PA"/>
    <property type="gene ID" value="MESCA004164"/>
</dbReference>
<sequence>KKLELLENTLDPLRNSVNHPHHNRKRTVSSSSKDNHLSSLVEQSDDESDSHGSESSNEQNRNKRDYLTNPYWIEDPELRKGEVDYLSNAEIQFWKDLIDKYLYPIDQDKDEQDRIAKDLKELRNSSVFFFFM</sequence>
<dbReference type="Proteomes" id="UP000015102">
    <property type="component" value="Unassembled WGS sequence"/>
</dbReference>
<reference evidence="2" key="2">
    <citation type="submission" date="2015-06" db="UniProtKB">
        <authorList>
            <consortium name="EnsemblMetazoa"/>
        </authorList>
    </citation>
    <scope>IDENTIFICATION</scope>
</reference>
<accession>T1GKY1</accession>
<name>T1GKY1_MEGSC</name>
<organism evidence="2 3">
    <name type="scientific">Megaselia scalaris</name>
    <name type="common">Humpbacked fly</name>
    <name type="synonym">Phora scalaris</name>
    <dbReference type="NCBI Taxonomy" id="36166"/>
    <lineage>
        <taxon>Eukaryota</taxon>
        <taxon>Metazoa</taxon>
        <taxon>Ecdysozoa</taxon>
        <taxon>Arthropoda</taxon>
        <taxon>Hexapoda</taxon>
        <taxon>Insecta</taxon>
        <taxon>Pterygota</taxon>
        <taxon>Neoptera</taxon>
        <taxon>Endopterygota</taxon>
        <taxon>Diptera</taxon>
        <taxon>Brachycera</taxon>
        <taxon>Muscomorpha</taxon>
        <taxon>Platypezoidea</taxon>
        <taxon>Phoridae</taxon>
        <taxon>Megaseliini</taxon>
        <taxon>Megaselia</taxon>
    </lineage>
</organism>
<dbReference type="STRING" id="36166.T1GKY1"/>
<proteinExistence type="predicted"/>